<dbReference type="EMBL" id="AJ890364">
    <property type="protein sequence ID" value="CAI65833.1"/>
    <property type="molecule type" value="Genomic_DNA"/>
</dbReference>
<feature type="compositionally biased region" description="Polar residues" evidence="1">
    <location>
        <begin position="47"/>
        <end position="64"/>
    </location>
</feature>
<dbReference type="Proteomes" id="UP000000863">
    <property type="component" value="Segment"/>
</dbReference>
<protein>
    <submittedName>
        <fullName evidence="2">Uncharacterized protein</fullName>
    </submittedName>
</protein>
<evidence type="ECO:0000256" key="1">
    <source>
        <dbReference type="SAM" id="MobiDB-lite"/>
    </source>
</evidence>
<sequence length="170" mass="18328">MSGTSSPLPDRPDSPGTVRTAPISEPAWLKRASAALGEEQPIDTPVDQPTDTIPEESSTGADNNSSTDPTVDDTDKPSSPPPAPYSIADLNDKFREILERVEKLETSSHVPVPIEVTEDEEISAPLTSPVVVKTETTNTDTRMILSSKTGRSYLPVSRGIFASIYGRHRN</sequence>
<organismHost>
    <name type="scientific">Emiliania huxleyi</name>
    <name type="common">Coccolithophore</name>
    <name type="synonym">Pontosphaera huxleyi</name>
    <dbReference type="NCBI Taxonomy" id="2903"/>
</organismHost>
<organism evidence="2 3">
    <name type="scientific">Emiliania huxleyi virus 86 (isolate United Kingdom/English Channel/1999)</name>
    <name type="common">EhV-86</name>
    <dbReference type="NCBI Taxonomy" id="654925"/>
    <lineage>
        <taxon>Viruses</taxon>
        <taxon>Varidnaviria</taxon>
        <taxon>Bamfordvirae</taxon>
        <taxon>Nucleocytoviricota</taxon>
        <taxon>Megaviricetes</taxon>
        <taxon>Algavirales</taxon>
        <taxon>Phycodnaviridae</taxon>
        <taxon>Coccolithovirus</taxon>
        <taxon>Coccolithovirus huxleyi</taxon>
        <taxon>Emiliania huxleyi virus 86</taxon>
    </lineage>
</organism>
<dbReference type="RefSeq" id="YP_294164.1">
    <property type="nucleotide sequence ID" value="NC_007346.1"/>
</dbReference>
<proteinExistence type="predicted"/>
<accession>Q4A273</accession>
<dbReference type="GeneID" id="3654906"/>
<evidence type="ECO:0000313" key="2">
    <source>
        <dbReference type="EMBL" id="CAI65833.1"/>
    </source>
</evidence>
<keyword evidence="3" id="KW-1185">Reference proteome</keyword>
<name>Q4A273_EHV8U</name>
<feature type="region of interest" description="Disordered" evidence="1">
    <location>
        <begin position="1"/>
        <end position="89"/>
    </location>
</feature>
<dbReference type="KEGG" id="vg:3654906"/>
<evidence type="ECO:0000313" key="3">
    <source>
        <dbReference type="Proteomes" id="UP000000863"/>
    </source>
</evidence>
<reference evidence="2 3" key="1">
    <citation type="journal article" date="2005" name="Science">
        <title>Complete genome sequence and lytic phase transcription profile of a Coccolithovirus.</title>
        <authorList>
            <person name="Wilson W.H."/>
            <person name="Schroeder D.C."/>
            <person name="Allen M.J."/>
            <person name="Holden M.T.G."/>
            <person name="Parkhill J."/>
            <person name="Barrell B.G."/>
            <person name="Churcher C."/>
            <person name="Hamlin N."/>
            <person name="Mungall K."/>
            <person name="Norbertczak H."/>
            <person name="Quail M.A."/>
            <person name="Price C."/>
            <person name="Rabbinowitsch E."/>
            <person name="Walker D."/>
            <person name="Craigon M."/>
            <person name="Roy D."/>
            <person name="Ghazal P."/>
        </authorList>
    </citation>
    <scope>NUCLEOTIDE SEQUENCE [LARGE SCALE GENOMIC DNA]</scope>
    <source>
        <strain evidence="3">Isolate United Kingdom/English Channel/1999</strain>
    </source>
</reference>
<gene>
    <name evidence="2" type="ORF">EhV406</name>
</gene>